<dbReference type="PANTHER" id="PTHR47331:SF1">
    <property type="entry name" value="GAG-LIKE PROTEIN"/>
    <property type="match status" value="1"/>
</dbReference>
<evidence type="ECO:0000313" key="2">
    <source>
        <dbReference type="RefSeq" id="XP_024889575.1"/>
    </source>
</evidence>
<gene>
    <name evidence="2" type="primary">LOC112465978</name>
</gene>
<sequence length="276" mass="30626">CLLSSISKVERLRYLRSCLKGPAENLIKSLTITGDNYDRAWAILCKHYENKRELIRSNFATFTAVAKMKTATADELSRVHNAVISTVNAQESIGRPIDSHGMDLFNHLVVELFDPRTRLEWESSSGDSFEPPSHDTLTDFIAKRILTLNAANPKNIKPASESSRSAKTYVAKRSEPSQCPLCNGEHSLMGCPDFKAKPASDRKTVAETNKLCFNCLGNHLVARCQSTRNCMTCNSRHHTMLHDAYISEPTPAAEVSALSAVGWMTTAKRSSLRPRA</sequence>
<protein>
    <submittedName>
        <fullName evidence="2">Uncharacterized protein LOC112465978</fullName>
    </submittedName>
</protein>
<dbReference type="Pfam" id="PF03564">
    <property type="entry name" value="DUF1759"/>
    <property type="match status" value="1"/>
</dbReference>
<accession>A0A6J1R9W5</accession>
<name>A0A6J1R9W5_9HYME</name>
<evidence type="ECO:0000313" key="1">
    <source>
        <dbReference type="Proteomes" id="UP000504618"/>
    </source>
</evidence>
<dbReference type="GeneID" id="112465978"/>
<feature type="non-terminal residue" evidence="2">
    <location>
        <position position="1"/>
    </location>
</feature>
<keyword evidence="1" id="KW-1185">Reference proteome</keyword>
<reference evidence="2" key="1">
    <citation type="submission" date="2025-08" db="UniProtKB">
        <authorList>
            <consortium name="RefSeq"/>
        </authorList>
    </citation>
    <scope>IDENTIFICATION</scope>
    <source>
        <tissue evidence="2">Whole body</tissue>
    </source>
</reference>
<dbReference type="Proteomes" id="UP000504618">
    <property type="component" value="Unplaced"/>
</dbReference>
<dbReference type="RefSeq" id="XP_024889575.1">
    <property type="nucleotide sequence ID" value="XM_025033807.1"/>
</dbReference>
<organism evidence="1 2">
    <name type="scientific">Temnothorax curvispinosus</name>
    <dbReference type="NCBI Taxonomy" id="300111"/>
    <lineage>
        <taxon>Eukaryota</taxon>
        <taxon>Metazoa</taxon>
        <taxon>Ecdysozoa</taxon>
        <taxon>Arthropoda</taxon>
        <taxon>Hexapoda</taxon>
        <taxon>Insecta</taxon>
        <taxon>Pterygota</taxon>
        <taxon>Neoptera</taxon>
        <taxon>Endopterygota</taxon>
        <taxon>Hymenoptera</taxon>
        <taxon>Apocrita</taxon>
        <taxon>Aculeata</taxon>
        <taxon>Formicoidea</taxon>
        <taxon>Formicidae</taxon>
        <taxon>Myrmicinae</taxon>
        <taxon>Temnothorax</taxon>
    </lineage>
</organism>
<dbReference type="PANTHER" id="PTHR47331">
    <property type="entry name" value="PHD-TYPE DOMAIN-CONTAINING PROTEIN"/>
    <property type="match status" value="1"/>
</dbReference>
<dbReference type="AlphaFoldDB" id="A0A6J1R9W5"/>
<proteinExistence type="predicted"/>
<dbReference type="InterPro" id="IPR005312">
    <property type="entry name" value="DUF1759"/>
</dbReference>
<dbReference type="OrthoDB" id="5984724at2759"/>